<evidence type="ECO:0000256" key="1">
    <source>
        <dbReference type="ARBA" id="ARBA00000085"/>
    </source>
</evidence>
<proteinExistence type="predicted"/>
<evidence type="ECO:0000313" key="11">
    <source>
        <dbReference type="EMBL" id="NDV63533.1"/>
    </source>
</evidence>
<dbReference type="PANTHER" id="PTHR43711:SF26">
    <property type="entry name" value="SENSOR HISTIDINE KINASE RCSC"/>
    <property type="match status" value="1"/>
</dbReference>
<evidence type="ECO:0000256" key="5">
    <source>
        <dbReference type="ARBA" id="ARBA00022777"/>
    </source>
</evidence>
<dbReference type="Pfam" id="PF00512">
    <property type="entry name" value="HisKA"/>
    <property type="match status" value="1"/>
</dbReference>
<dbReference type="SUPFAM" id="SSF47384">
    <property type="entry name" value="Homodimeric domain of signal transducing histidine kinase"/>
    <property type="match status" value="1"/>
</dbReference>
<dbReference type="InterPro" id="IPR000014">
    <property type="entry name" value="PAS"/>
</dbReference>
<keyword evidence="5" id="KW-0418">Kinase</keyword>
<keyword evidence="7" id="KW-0175">Coiled coil</keyword>
<dbReference type="InterPro" id="IPR003661">
    <property type="entry name" value="HisK_dim/P_dom"/>
</dbReference>
<dbReference type="FunFam" id="3.30.565.10:FF:000006">
    <property type="entry name" value="Sensor histidine kinase WalK"/>
    <property type="match status" value="1"/>
</dbReference>
<dbReference type="SMART" id="SM00091">
    <property type="entry name" value="PAS"/>
    <property type="match status" value="2"/>
</dbReference>
<dbReference type="Gene3D" id="1.10.287.130">
    <property type="match status" value="1"/>
</dbReference>
<dbReference type="PROSITE" id="PS50113">
    <property type="entry name" value="PAC"/>
    <property type="match status" value="1"/>
</dbReference>
<gene>
    <name evidence="11" type="ORF">G0Q06_13795</name>
</gene>
<evidence type="ECO:0000259" key="8">
    <source>
        <dbReference type="PROSITE" id="PS50109"/>
    </source>
</evidence>
<evidence type="ECO:0000259" key="9">
    <source>
        <dbReference type="PROSITE" id="PS50112"/>
    </source>
</evidence>
<dbReference type="Pfam" id="PF02518">
    <property type="entry name" value="HATPase_c"/>
    <property type="match status" value="1"/>
</dbReference>
<keyword evidence="6" id="KW-0902">Two-component regulatory system</keyword>
<dbReference type="InterPro" id="IPR036890">
    <property type="entry name" value="HATPase_C_sf"/>
</dbReference>
<dbReference type="CDD" id="cd00130">
    <property type="entry name" value="PAS"/>
    <property type="match status" value="2"/>
</dbReference>
<dbReference type="Pfam" id="PF13426">
    <property type="entry name" value="PAS_9"/>
    <property type="match status" value="2"/>
</dbReference>
<keyword evidence="4" id="KW-0808">Transferase</keyword>
<dbReference type="SMART" id="SM00086">
    <property type="entry name" value="PAC"/>
    <property type="match status" value="2"/>
</dbReference>
<dbReference type="EC" id="2.7.13.3" evidence="2"/>
<dbReference type="InterPro" id="IPR003594">
    <property type="entry name" value="HATPase_dom"/>
</dbReference>
<dbReference type="InterPro" id="IPR004358">
    <property type="entry name" value="Sig_transdc_His_kin-like_C"/>
</dbReference>
<dbReference type="SMART" id="SM00387">
    <property type="entry name" value="HATPase_c"/>
    <property type="match status" value="1"/>
</dbReference>
<dbReference type="CDD" id="cd00075">
    <property type="entry name" value="HATPase"/>
    <property type="match status" value="1"/>
</dbReference>
<dbReference type="NCBIfam" id="TIGR00229">
    <property type="entry name" value="sensory_box"/>
    <property type="match status" value="2"/>
</dbReference>
<dbReference type="SUPFAM" id="SSF55874">
    <property type="entry name" value="ATPase domain of HSP90 chaperone/DNA topoisomerase II/histidine kinase"/>
    <property type="match status" value="1"/>
</dbReference>
<dbReference type="EMBL" id="JAAGNX010000003">
    <property type="protein sequence ID" value="NDV63533.1"/>
    <property type="molecule type" value="Genomic_DNA"/>
</dbReference>
<dbReference type="Proteomes" id="UP000478417">
    <property type="component" value="Unassembled WGS sequence"/>
</dbReference>
<evidence type="ECO:0000256" key="4">
    <source>
        <dbReference type="ARBA" id="ARBA00022679"/>
    </source>
</evidence>
<dbReference type="PANTHER" id="PTHR43711">
    <property type="entry name" value="TWO-COMPONENT HISTIDINE KINASE"/>
    <property type="match status" value="1"/>
</dbReference>
<dbReference type="SMART" id="SM00388">
    <property type="entry name" value="HisKA"/>
    <property type="match status" value="1"/>
</dbReference>
<dbReference type="Gene3D" id="3.30.565.10">
    <property type="entry name" value="Histidine kinase-like ATPase, C-terminal domain"/>
    <property type="match status" value="1"/>
</dbReference>
<feature type="coiled-coil region" evidence="7">
    <location>
        <begin position="248"/>
        <end position="275"/>
    </location>
</feature>
<dbReference type="InterPro" id="IPR001610">
    <property type="entry name" value="PAC"/>
</dbReference>
<keyword evidence="3" id="KW-0597">Phosphoprotein</keyword>
<comment type="caution">
    <text evidence="11">The sequence shown here is derived from an EMBL/GenBank/DDBJ whole genome shotgun (WGS) entry which is preliminary data.</text>
</comment>
<dbReference type="RefSeq" id="WP_163967171.1">
    <property type="nucleotide sequence ID" value="NZ_JAAGNX010000003.1"/>
</dbReference>
<dbReference type="InterPro" id="IPR000700">
    <property type="entry name" value="PAS-assoc_C"/>
</dbReference>
<dbReference type="PRINTS" id="PR00344">
    <property type="entry name" value="BCTRLSENSOR"/>
</dbReference>
<evidence type="ECO:0000256" key="6">
    <source>
        <dbReference type="ARBA" id="ARBA00023012"/>
    </source>
</evidence>
<feature type="domain" description="PAS" evidence="9">
    <location>
        <begin position="8"/>
        <end position="79"/>
    </location>
</feature>
<evidence type="ECO:0000256" key="2">
    <source>
        <dbReference type="ARBA" id="ARBA00012438"/>
    </source>
</evidence>
<dbReference type="PROSITE" id="PS50112">
    <property type="entry name" value="PAS"/>
    <property type="match status" value="2"/>
</dbReference>
<dbReference type="InterPro" id="IPR005467">
    <property type="entry name" value="His_kinase_dom"/>
</dbReference>
<comment type="catalytic activity">
    <reaction evidence="1">
        <text>ATP + protein L-histidine = ADP + protein N-phospho-L-histidine.</text>
        <dbReference type="EC" id="2.7.13.3"/>
    </reaction>
</comment>
<dbReference type="PROSITE" id="PS50109">
    <property type="entry name" value="HIS_KIN"/>
    <property type="match status" value="1"/>
</dbReference>
<accession>A0A6B2M450</accession>
<feature type="domain" description="Histidine kinase" evidence="8">
    <location>
        <begin position="282"/>
        <end position="498"/>
    </location>
</feature>
<dbReference type="CDD" id="cd00082">
    <property type="entry name" value="HisKA"/>
    <property type="match status" value="1"/>
</dbReference>
<dbReference type="InterPro" id="IPR035965">
    <property type="entry name" value="PAS-like_dom_sf"/>
</dbReference>
<feature type="domain" description="PAS" evidence="9">
    <location>
        <begin position="136"/>
        <end position="202"/>
    </location>
</feature>
<protein>
    <recommendedName>
        <fullName evidence="2">histidine kinase</fullName>
        <ecNumber evidence="2">2.7.13.3</ecNumber>
    </recommendedName>
</protein>
<organism evidence="11 12">
    <name type="scientific">Oceanipulchritudo coccoides</name>
    <dbReference type="NCBI Taxonomy" id="2706888"/>
    <lineage>
        <taxon>Bacteria</taxon>
        <taxon>Pseudomonadati</taxon>
        <taxon>Verrucomicrobiota</taxon>
        <taxon>Opitutia</taxon>
        <taxon>Puniceicoccales</taxon>
        <taxon>Oceanipulchritudinaceae</taxon>
        <taxon>Oceanipulchritudo</taxon>
    </lineage>
</organism>
<dbReference type="SUPFAM" id="SSF55785">
    <property type="entry name" value="PYP-like sensor domain (PAS domain)"/>
    <property type="match status" value="2"/>
</dbReference>
<evidence type="ECO:0000313" key="12">
    <source>
        <dbReference type="Proteomes" id="UP000478417"/>
    </source>
</evidence>
<keyword evidence="12" id="KW-1185">Reference proteome</keyword>
<name>A0A6B2M450_9BACT</name>
<evidence type="ECO:0000256" key="7">
    <source>
        <dbReference type="SAM" id="Coils"/>
    </source>
</evidence>
<evidence type="ECO:0000259" key="10">
    <source>
        <dbReference type="PROSITE" id="PS50113"/>
    </source>
</evidence>
<feature type="domain" description="PAC" evidence="10">
    <location>
        <begin position="205"/>
        <end position="257"/>
    </location>
</feature>
<evidence type="ECO:0000256" key="3">
    <source>
        <dbReference type="ARBA" id="ARBA00022553"/>
    </source>
</evidence>
<reference evidence="11 12" key="1">
    <citation type="submission" date="2020-02" db="EMBL/GenBank/DDBJ databases">
        <title>Albibacoteraceae fam. nov., the first described family within the subdivision 4 Verrucomicrobia.</title>
        <authorList>
            <person name="Xi F."/>
        </authorList>
    </citation>
    <scope>NUCLEOTIDE SEQUENCE [LARGE SCALE GENOMIC DNA]</scope>
    <source>
        <strain evidence="11 12">CK1056</strain>
    </source>
</reference>
<dbReference type="AlphaFoldDB" id="A0A6B2M450"/>
<dbReference type="GO" id="GO:0000155">
    <property type="term" value="F:phosphorelay sensor kinase activity"/>
    <property type="evidence" value="ECO:0007669"/>
    <property type="project" value="InterPro"/>
</dbReference>
<dbReference type="InterPro" id="IPR050736">
    <property type="entry name" value="Sensor_HK_Regulatory"/>
</dbReference>
<sequence>MNLTEQLENPAFRALFEHTREAVIVARAGSLKILEANPSARKLLEYSREELEDMPVTRLTRKQNKDRIQEFISSVGTGSVQHSLTIQLQNKSDEPIPCEVNLQPLPLKGETLLLFTFQDISERLRAMEDIELRNIAIANVTSGVTIADARQPDLPLIYVNQGFQKITGYSAREAVGRSCRFLQGEDRDQPGLIELRRALREGQPCIVQLRNYKKSGDLFYNELHISPVNNEEGDLTHFVGIQLDVTEEVKARETLERSEKRVRKALERERELNDIKTRFISMVSHEFRTPMTGIQASSALLRRFGEKLAPEKKERHLTNIEISLKRMNRLLDDVLFFSRAEAHKIPVKRSDIRLNAYFQRLIENLGSIYPNRKIRFESTLEDNESFLLDEHLLDHIFHNLIGNALKYSEVGNPVRCSASRKPEGVEIIVRDTGIGIPEADQKKLFEAFHRADNVGNRQGTGLGLNIALRAIELLDGSIEFQSKQDEGSTFLVLLPEKNTKEENQ</sequence>
<dbReference type="InterPro" id="IPR036097">
    <property type="entry name" value="HisK_dim/P_sf"/>
</dbReference>
<dbReference type="Gene3D" id="3.30.450.20">
    <property type="entry name" value="PAS domain"/>
    <property type="match status" value="2"/>
</dbReference>